<dbReference type="GO" id="GO:0006396">
    <property type="term" value="P:RNA processing"/>
    <property type="evidence" value="ECO:0007669"/>
    <property type="project" value="InterPro"/>
</dbReference>
<dbReference type="SUPFAM" id="SSF55666">
    <property type="entry name" value="Ribonuclease PH domain 2-like"/>
    <property type="match status" value="2"/>
</dbReference>
<dbReference type="InterPro" id="IPR027408">
    <property type="entry name" value="PNPase/RNase_PH_dom_sf"/>
</dbReference>
<evidence type="ECO:0000256" key="1">
    <source>
        <dbReference type="ARBA" id="ARBA00004496"/>
    </source>
</evidence>
<protein>
    <recommendedName>
        <fullName evidence="9">Polyribonucleotide nucleotidyltransferase</fullName>
        <ecNumber evidence="9">2.7.7.8</ecNumber>
    </recommendedName>
    <alternativeName>
        <fullName evidence="9">Polynucleotide phosphorylase</fullName>
        <shortName evidence="9">PNPase</shortName>
    </alternativeName>
</protein>
<dbReference type="Gene3D" id="3.30.230.70">
    <property type="entry name" value="GHMP Kinase, N-terminal domain"/>
    <property type="match status" value="2"/>
</dbReference>
<dbReference type="InterPro" id="IPR012162">
    <property type="entry name" value="PNPase"/>
</dbReference>
<dbReference type="SUPFAM" id="SSF54791">
    <property type="entry name" value="Eukaryotic type KH-domain (KH-domain type I)"/>
    <property type="match status" value="1"/>
</dbReference>
<dbReference type="RefSeq" id="WP_341469100.1">
    <property type="nucleotide sequence ID" value="NZ_CP128399.1"/>
</dbReference>
<evidence type="ECO:0000313" key="12">
    <source>
        <dbReference type="EMBL" id="NWJ45327.1"/>
    </source>
</evidence>
<evidence type="ECO:0000259" key="11">
    <source>
        <dbReference type="PROSITE" id="PS50126"/>
    </source>
</evidence>
<comment type="catalytic activity">
    <reaction evidence="9">
        <text>RNA(n+1) + phosphate = RNA(n) + a ribonucleoside 5'-diphosphate</text>
        <dbReference type="Rhea" id="RHEA:22096"/>
        <dbReference type="Rhea" id="RHEA-COMP:14527"/>
        <dbReference type="Rhea" id="RHEA-COMP:17342"/>
        <dbReference type="ChEBI" id="CHEBI:43474"/>
        <dbReference type="ChEBI" id="CHEBI:57930"/>
        <dbReference type="ChEBI" id="CHEBI:140395"/>
        <dbReference type="EC" id="2.7.7.8"/>
    </reaction>
</comment>
<dbReference type="GO" id="GO:0006402">
    <property type="term" value="P:mRNA catabolic process"/>
    <property type="evidence" value="ECO:0007669"/>
    <property type="project" value="UniProtKB-UniRule"/>
</dbReference>
<comment type="function">
    <text evidence="9">Involved in mRNA degradation. Catalyzes the phosphorolysis of single-stranded polyribonucleotides processively in the 3'- to 5'-direction.</text>
</comment>
<dbReference type="InterPro" id="IPR001247">
    <property type="entry name" value="ExoRNase_PH_dom1"/>
</dbReference>
<dbReference type="PROSITE" id="PS50084">
    <property type="entry name" value="KH_TYPE_1"/>
    <property type="match status" value="1"/>
</dbReference>
<dbReference type="SMART" id="SM00322">
    <property type="entry name" value="KH"/>
    <property type="match status" value="1"/>
</dbReference>
<evidence type="ECO:0000256" key="10">
    <source>
        <dbReference type="SAM" id="MobiDB-lite"/>
    </source>
</evidence>
<keyword evidence="4 9" id="KW-0808">Transferase</keyword>
<dbReference type="Pfam" id="PF00575">
    <property type="entry name" value="S1"/>
    <property type="match status" value="1"/>
</dbReference>
<proteinExistence type="inferred from homology"/>
<dbReference type="SUPFAM" id="SSF54211">
    <property type="entry name" value="Ribosomal protein S5 domain 2-like"/>
    <property type="match status" value="2"/>
</dbReference>
<dbReference type="SMART" id="SM00316">
    <property type="entry name" value="S1"/>
    <property type="match status" value="1"/>
</dbReference>
<reference evidence="12 13" key="1">
    <citation type="submission" date="2020-06" db="EMBL/GenBank/DDBJ databases">
        <title>Anoxygenic phototrophic Chloroflexota member uses a Type I reaction center.</title>
        <authorList>
            <person name="Tsuji J.M."/>
            <person name="Shaw N.A."/>
            <person name="Nagashima S."/>
            <person name="Venkiteswaran J."/>
            <person name="Schiff S.L."/>
            <person name="Hanada S."/>
            <person name="Tank M."/>
            <person name="Neufeld J.D."/>
        </authorList>
    </citation>
    <scope>NUCLEOTIDE SEQUENCE [LARGE SCALE GENOMIC DNA]</scope>
    <source>
        <strain evidence="12">L227-S17</strain>
    </source>
</reference>
<keyword evidence="6 9" id="KW-0479">Metal-binding</keyword>
<feature type="compositionally biased region" description="Gly residues" evidence="10">
    <location>
        <begin position="711"/>
        <end position="725"/>
    </location>
</feature>
<comment type="cofactor">
    <cofactor evidence="9">
        <name>Mg(2+)</name>
        <dbReference type="ChEBI" id="CHEBI:18420"/>
    </cofactor>
</comment>
<keyword evidence="8 9" id="KW-0694">RNA-binding</keyword>
<dbReference type="InterPro" id="IPR036456">
    <property type="entry name" value="PNPase_PH_RNA-bd_sf"/>
</dbReference>
<dbReference type="FunFam" id="2.40.50.140:FF:000023">
    <property type="entry name" value="Polyribonucleotide nucleotidyltransferase"/>
    <property type="match status" value="1"/>
</dbReference>
<feature type="domain" description="S1 motif" evidence="11">
    <location>
        <begin position="630"/>
        <end position="698"/>
    </location>
</feature>
<evidence type="ECO:0000256" key="4">
    <source>
        <dbReference type="ARBA" id="ARBA00022679"/>
    </source>
</evidence>
<organism evidence="12 13">
    <name type="scientific">Candidatus Chlorohelix allophototropha</name>
    <dbReference type="NCBI Taxonomy" id="3003348"/>
    <lineage>
        <taxon>Bacteria</taxon>
        <taxon>Bacillati</taxon>
        <taxon>Chloroflexota</taxon>
        <taxon>Chloroflexia</taxon>
        <taxon>Candidatus Chloroheliales</taxon>
        <taxon>Candidatus Chloroheliaceae</taxon>
        <taxon>Candidatus Chlorohelix</taxon>
    </lineage>
</organism>
<dbReference type="InterPro" id="IPR036345">
    <property type="entry name" value="ExoRNase_PH_dom2_sf"/>
</dbReference>
<dbReference type="Proteomes" id="UP000521676">
    <property type="component" value="Unassembled WGS sequence"/>
</dbReference>
<dbReference type="NCBIfam" id="TIGR03591">
    <property type="entry name" value="polynuc_phos"/>
    <property type="match status" value="1"/>
</dbReference>
<dbReference type="Pfam" id="PF03725">
    <property type="entry name" value="RNase_PH_C"/>
    <property type="match status" value="1"/>
</dbReference>
<dbReference type="Pfam" id="PF00013">
    <property type="entry name" value="KH_1"/>
    <property type="match status" value="1"/>
</dbReference>
<dbReference type="Pfam" id="PF03726">
    <property type="entry name" value="PNPase"/>
    <property type="match status" value="1"/>
</dbReference>
<evidence type="ECO:0000256" key="7">
    <source>
        <dbReference type="ARBA" id="ARBA00022842"/>
    </source>
</evidence>
<evidence type="ECO:0000313" key="13">
    <source>
        <dbReference type="Proteomes" id="UP000521676"/>
    </source>
</evidence>
<dbReference type="InterPro" id="IPR003029">
    <property type="entry name" value="S1_domain"/>
</dbReference>
<dbReference type="CDD" id="cd02393">
    <property type="entry name" value="KH-I_PNPase"/>
    <property type="match status" value="1"/>
</dbReference>
<dbReference type="InterPro" id="IPR020568">
    <property type="entry name" value="Ribosomal_Su5_D2-typ_SF"/>
</dbReference>
<dbReference type="InterPro" id="IPR036612">
    <property type="entry name" value="KH_dom_type_1_sf"/>
</dbReference>
<dbReference type="NCBIfam" id="NF008805">
    <property type="entry name" value="PRK11824.1"/>
    <property type="match status" value="1"/>
</dbReference>
<evidence type="ECO:0000256" key="3">
    <source>
        <dbReference type="ARBA" id="ARBA00022490"/>
    </source>
</evidence>
<dbReference type="PANTHER" id="PTHR11252:SF0">
    <property type="entry name" value="POLYRIBONUCLEOTIDE NUCLEOTIDYLTRANSFERASE 1, MITOCHONDRIAL"/>
    <property type="match status" value="1"/>
</dbReference>
<feature type="region of interest" description="Disordered" evidence="10">
    <location>
        <begin position="699"/>
        <end position="755"/>
    </location>
</feature>
<dbReference type="InterPro" id="IPR004087">
    <property type="entry name" value="KH_dom"/>
</dbReference>
<keyword evidence="7 9" id="KW-0460">Magnesium</keyword>
<dbReference type="Pfam" id="PF01138">
    <property type="entry name" value="RNase_PH"/>
    <property type="match status" value="2"/>
</dbReference>
<evidence type="ECO:0000256" key="5">
    <source>
        <dbReference type="ARBA" id="ARBA00022695"/>
    </source>
</evidence>
<dbReference type="CDD" id="cd11364">
    <property type="entry name" value="RNase_PH_PNPase_2"/>
    <property type="match status" value="1"/>
</dbReference>
<dbReference type="PANTHER" id="PTHR11252">
    <property type="entry name" value="POLYRIBONUCLEOTIDE NUCLEOTIDYLTRANSFERASE"/>
    <property type="match status" value="1"/>
</dbReference>
<evidence type="ECO:0000256" key="8">
    <source>
        <dbReference type="ARBA" id="ARBA00022884"/>
    </source>
</evidence>
<dbReference type="GO" id="GO:0000175">
    <property type="term" value="F:3'-5'-RNA exonuclease activity"/>
    <property type="evidence" value="ECO:0007669"/>
    <property type="project" value="TreeGrafter"/>
</dbReference>
<evidence type="ECO:0000256" key="2">
    <source>
        <dbReference type="ARBA" id="ARBA00007404"/>
    </source>
</evidence>
<dbReference type="PIRSF" id="PIRSF005499">
    <property type="entry name" value="PNPase"/>
    <property type="match status" value="1"/>
</dbReference>
<dbReference type="InterPro" id="IPR015847">
    <property type="entry name" value="ExoRNase_PH_dom2"/>
</dbReference>
<comment type="similarity">
    <text evidence="2 9">Belongs to the polyribonucleotide nucleotidyltransferase family.</text>
</comment>
<comment type="caution">
    <text evidence="12">The sequence shown here is derived from an EMBL/GenBank/DDBJ whole genome shotgun (WGS) entry which is preliminary data.</text>
</comment>
<dbReference type="EC" id="2.7.7.8" evidence="9"/>
<dbReference type="FunFam" id="3.30.1370.10:FF:000001">
    <property type="entry name" value="Polyribonucleotide nucleotidyltransferase"/>
    <property type="match status" value="1"/>
</dbReference>
<dbReference type="GO" id="GO:0000287">
    <property type="term" value="F:magnesium ion binding"/>
    <property type="evidence" value="ECO:0007669"/>
    <property type="project" value="UniProtKB-UniRule"/>
</dbReference>
<dbReference type="SUPFAM" id="SSF46915">
    <property type="entry name" value="Polynucleotide phosphorylase/guanosine pentaphosphate synthase (PNPase/GPSI), domain 3"/>
    <property type="match status" value="1"/>
</dbReference>
<accession>A0A8T7LWS9</accession>
<dbReference type="FunFam" id="3.30.230.70:FF:000002">
    <property type="entry name" value="Polyribonucleotide nucleotidyltransferase"/>
    <property type="match status" value="1"/>
</dbReference>
<dbReference type="AlphaFoldDB" id="A0A8T7LWS9"/>
<name>A0A8T7LWS9_9CHLR</name>
<feature type="binding site" evidence="9">
    <location>
        <position position="500"/>
    </location>
    <ligand>
        <name>Mg(2+)</name>
        <dbReference type="ChEBI" id="CHEBI:18420"/>
    </ligand>
</feature>
<gene>
    <name evidence="9 12" type="primary">pnp</name>
    <name evidence="12" type="ORF">HXX08_05550</name>
</gene>
<dbReference type="Gene3D" id="2.40.50.140">
    <property type="entry name" value="Nucleic acid-binding proteins"/>
    <property type="match status" value="1"/>
</dbReference>
<keyword evidence="3 9" id="KW-0963">Cytoplasm</keyword>
<dbReference type="CDD" id="cd11363">
    <property type="entry name" value="RNase_PH_PNPase_1"/>
    <property type="match status" value="1"/>
</dbReference>
<dbReference type="FunFam" id="3.30.230.70:FF:000001">
    <property type="entry name" value="Polyribonucleotide nucleotidyltransferase"/>
    <property type="match status" value="1"/>
</dbReference>
<dbReference type="SUPFAM" id="SSF50249">
    <property type="entry name" value="Nucleic acid-binding proteins"/>
    <property type="match status" value="1"/>
</dbReference>
<dbReference type="GO" id="GO:0005829">
    <property type="term" value="C:cytosol"/>
    <property type="evidence" value="ECO:0007669"/>
    <property type="project" value="UniProtKB-ARBA"/>
</dbReference>
<comment type="subcellular location">
    <subcellularLocation>
        <location evidence="1 9">Cytoplasm</location>
    </subcellularLocation>
</comment>
<dbReference type="CDD" id="cd04472">
    <property type="entry name" value="S1_PNPase"/>
    <property type="match status" value="1"/>
</dbReference>
<dbReference type="InterPro" id="IPR012340">
    <property type="entry name" value="NA-bd_OB-fold"/>
</dbReference>
<keyword evidence="5 9" id="KW-0548">Nucleotidyltransferase</keyword>
<dbReference type="InterPro" id="IPR004088">
    <property type="entry name" value="KH_dom_type_1"/>
</dbReference>
<sequence>MSERQIQKFETVIGGRNYSIEVGRVAEQAHGAVLVRYGDTMVLATVVASSEPREGQDFFPLTIEYEERMYAAGKIPGGFIKREGRPSENSILISRLTDRPLRPLFPKGYFNEVLVQITVLSTDQENEPDTMSIIGASCAIGLAGLPFGGPVSAVKVGYIDGEFICNPTAHELADSKLDLTVAGTEDAVMMVEAGAWELSEEIMLEAVKFGFNELQAGIRLQKQVFEAVGVVKQTYTVPVVDESLKSEIKGWLGDKLRGAVRNADKNARVEATENLRKETIANFTQGFEDETQLAERTKAAEKYFDSLLKEEVRTAITNEGIRPDGRAVDEIRPISCETGLLPRTHGSALFTRGQTQILSVTTLGTSGEEQILDGLGLEESKRFIHHYNFPPFSTGEVKRLRGPSRRDIGHGALAERSLVPVIPDENDFPYTIRVVSETLSSNGSSSMGSVCAGTLSLMDAGVPIKAQVAGVAMGLVTDSEGGWKVLTDIQGIEDALGDMDFKVAGTENGVTGLQMDIKTTGITFEIMQEGFKQALKGRLFILGKMQEALSNSRPELSPFAPRIVRIQINPEKIGALIGPGGKNIRAIIEETGAKIDVEDDGSVFVASVDGESAKAAIRRIEALTKEAEIGAIYLGKVVRIMPYGAFIEILPGKDGLVHISELADYHVQRVEDVVNLGDEINVMVTEVDKNGKITLSRRAILTGQMPAPQKSGGGDRGGDRGGPGGGRDRDSRPGGGGSRPPSGRSDSRGGGNRRF</sequence>
<evidence type="ECO:0000256" key="6">
    <source>
        <dbReference type="ARBA" id="ARBA00022723"/>
    </source>
</evidence>
<dbReference type="GO" id="GO:0003723">
    <property type="term" value="F:RNA binding"/>
    <property type="evidence" value="ECO:0007669"/>
    <property type="project" value="UniProtKB-UniRule"/>
</dbReference>
<dbReference type="GO" id="GO:0004654">
    <property type="term" value="F:polyribonucleotide nucleotidyltransferase activity"/>
    <property type="evidence" value="ECO:0007669"/>
    <property type="project" value="UniProtKB-UniRule"/>
</dbReference>
<dbReference type="InterPro" id="IPR015848">
    <property type="entry name" value="PNPase_PH_RNA-bd_bac/org-type"/>
</dbReference>
<dbReference type="Gene3D" id="3.30.1370.10">
    <property type="entry name" value="K Homology domain, type 1"/>
    <property type="match status" value="1"/>
</dbReference>
<dbReference type="PROSITE" id="PS50126">
    <property type="entry name" value="S1"/>
    <property type="match status" value="1"/>
</dbReference>
<dbReference type="HAMAP" id="MF_01595">
    <property type="entry name" value="PNPase"/>
    <property type="match status" value="1"/>
</dbReference>
<feature type="binding site" evidence="9">
    <location>
        <position position="494"/>
    </location>
    <ligand>
        <name>Mg(2+)</name>
        <dbReference type="ChEBI" id="CHEBI:18420"/>
    </ligand>
</feature>
<dbReference type="EMBL" id="JACATZ010000001">
    <property type="protein sequence ID" value="NWJ45327.1"/>
    <property type="molecule type" value="Genomic_DNA"/>
</dbReference>
<evidence type="ECO:0000256" key="9">
    <source>
        <dbReference type="HAMAP-Rule" id="MF_01595"/>
    </source>
</evidence>